<dbReference type="AlphaFoldDB" id="A0A179GN52"/>
<evidence type="ECO:0000313" key="1">
    <source>
        <dbReference type="EMBL" id="OAQ78599.1"/>
    </source>
</evidence>
<dbReference type="EMBL" id="LSBI01000002">
    <property type="protein sequence ID" value="OAQ93658.1"/>
    <property type="molecule type" value="Genomic_DNA"/>
</dbReference>
<dbReference type="Proteomes" id="UP000078240">
    <property type="component" value="Unassembled WGS sequence"/>
</dbReference>
<proteinExistence type="predicted"/>
<comment type="caution">
    <text evidence="1">The sequence shown here is derived from an EMBL/GenBank/DDBJ whole genome shotgun (WGS) entry which is preliminary data.</text>
</comment>
<organism evidence="1 3">
    <name type="scientific">Purpureocillium lilacinum</name>
    <name type="common">Paecilomyces lilacinus</name>
    <dbReference type="NCBI Taxonomy" id="33203"/>
    <lineage>
        <taxon>Eukaryota</taxon>
        <taxon>Fungi</taxon>
        <taxon>Dikarya</taxon>
        <taxon>Ascomycota</taxon>
        <taxon>Pezizomycotina</taxon>
        <taxon>Sordariomycetes</taxon>
        <taxon>Hypocreomycetidae</taxon>
        <taxon>Hypocreales</taxon>
        <taxon>Ophiocordycipitaceae</taxon>
        <taxon>Purpureocillium</taxon>
    </lineage>
</organism>
<protein>
    <submittedName>
        <fullName evidence="1">Uncharacterized protein</fullName>
    </submittedName>
</protein>
<accession>A0A179GN52</accession>
<sequence>MALVGDQAPLRPCAPRHDATPCFADAWRIVHDGEPSSSAGNSAGPGTCQVEPRGSWTIGRRVWKQHATVQLLCLRRGGSRVELPAQGQTWPVSWPES</sequence>
<gene>
    <name evidence="1" type="ORF">VFPBJ_06720</name>
    <name evidence="2" type="ORF">VFPFJ_02820</name>
</gene>
<evidence type="ECO:0000313" key="2">
    <source>
        <dbReference type="EMBL" id="OAQ93658.1"/>
    </source>
</evidence>
<dbReference type="Proteomes" id="UP000078340">
    <property type="component" value="Unassembled WGS sequence"/>
</dbReference>
<dbReference type="EMBL" id="LSBH01000005">
    <property type="protein sequence ID" value="OAQ78599.1"/>
    <property type="molecule type" value="Genomic_DNA"/>
</dbReference>
<name>A0A179GN52_PURLI</name>
<reference evidence="1 3" key="1">
    <citation type="submission" date="2016-01" db="EMBL/GenBank/DDBJ databases">
        <title>Biosynthesis of antibiotic leucinostatins and their inhibition on Phytophthora in bio-control Purpureocillium lilacinum.</title>
        <authorList>
            <person name="Wang G."/>
            <person name="Liu Z."/>
            <person name="Lin R."/>
            <person name="Li E."/>
            <person name="Mao Z."/>
            <person name="Ling J."/>
            <person name="Yin W."/>
            <person name="Xie B."/>
        </authorList>
    </citation>
    <scope>NUCLEOTIDE SEQUENCE [LARGE SCALE GENOMIC DNA]</scope>
    <source>
        <strain evidence="1">PLBJ-1</strain>
        <strain evidence="2">PLFJ-1</strain>
    </source>
</reference>
<evidence type="ECO:0000313" key="3">
    <source>
        <dbReference type="Proteomes" id="UP000078240"/>
    </source>
</evidence>